<keyword evidence="2" id="KW-1185">Reference proteome</keyword>
<dbReference type="Proteomes" id="UP000789396">
    <property type="component" value="Unassembled WGS sequence"/>
</dbReference>
<comment type="caution">
    <text evidence="1">The sequence shown here is derived from an EMBL/GenBank/DDBJ whole genome shotgun (WGS) entry which is preliminary data.</text>
</comment>
<dbReference type="EMBL" id="CAJVPZ010081305">
    <property type="protein sequence ID" value="CAG8808401.1"/>
    <property type="molecule type" value="Genomic_DNA"/>
</dbReference>
<evidence type="ECO:0000313" key="1">
    <source>
        <dbReference type="EMBL" id="CAG8808401.1"/>
    </source>
</evidence>
<feature type="non-terminal residue" evidence="1">
    <location>
        <position position="1"/>
    </location>
</feature>
<name>A0A9N9K3B1_9GLOM</name>
<accession>A0A9N9K3B1</accession>
<protein>
    <submittedName>
        <fullName evidence="1">10637_t:CDS:1</fullName>
    </submittedName>
</protein>
<gene>
    <name evidence="1" type="ORF">RFULGI_LOCUS18485</name>
</gene>
<proteinExistence type="predicted"/>
<evidence type="ECO:0000313" key="2">
    <source>
        <dbReference type="Proteomes" id="UP000789396"/>
    </source>
</evidence>
<feature type="non-terminal residue" evidence="1">
    <location>
        <position position="97"/>
    </location>
</feature>
<dbReference type="AlphaFoldDB" id="A0A9N9K3B1"/>
<organism evidence="1 2">
    <name type="scientific">Racocetra fulgida</name>
    <dbReference type="NCBI Taxonomy" id="60492"/>
    <lineage>
        <taxon>Eukaryota</taxon>
        <taxon>Fungi</taxon>
        <taxon>Fungi incertae sedis</taxon>
        <taxon>Mucoromycota</taxon>
        <taxon>Glomeromycotina</taxon>
        <taxon>Glomeromycetes</taxon>
        <taxon>Diversisporales</taxon>
        <taxon>Gigasporaceae</taxon>
        <taxon>Racocetra</taxon>
    </lineage>
</organism>
<dbReference type="OrthoDB" id="2443707at2759"/>
<sequence>LLETYPSAGEYLQDPFYLIQHSWAHAYTSRFFTAGMQSTQRVELINAIIHKAVSSSSTMSDIEQNKSCENSTNLTLADNSESIEDIENYYDYRQIYL</sequence>
<reference evidence="1" key="1">
    <citation type="submission" date="2021-06" db="EMBL/GenBank/DDBJ databases">
        <authorList>
            <person name="Kallberg Y."/>
            <person name="Tangrot J."/>
            <person name="Rosling A."/>
        </authorList>
    </citation>
    <scope>NUCLEOTIDE SEQUENCE</scope>
    <source>
        <strain evidence="1">IN212</strain>
    </source>
</reference>